<dbReference type="InterPro" id="IPR000160">
    <property type="entry name" value="GGDEF_dom"/>
</dbReference>
<dbReference type="GO" id="GO:0005886">
    <property type="term" value="C:plasma membrane"/>
    <property type="evidence" value="ECO:0007669"/>
    <property type="project" value="TreeGrafter"/>
</dbReference>
<dbReference type="PANTHER" id="PTHR45138:SF9">
    <property type="entry name" value="DIGUANYLATE CYCLASE DGCM-RELATED"/>
    <property type="match status" value="1"/>
</dbReference>
<reference evidence="7 8" key="1">
    <citation type="submission" date="2016-12" db="EMBL/GenBank/DDBJ databases">
        <authorList>
            <person name="Song W.-J."/>
            <person name="Kurnit D.M."/>
        </authorList>
    </citation>
    <scope>NUCLEOTIDE SEQUENCE [LARGE SCALE GENOMIC DNA]</scope>
    <source>
        <strain evidence="7 8">175</strain>
    </source>
</reference>
<dbReference type="GO" id="GO:0043709">
    <property type="term" value="P:cell adhesion involved in single-species biofilm formation"/>
    <property type="evidence" value="ECO:0007669"/>
    <property type="project" value="TreeGrafter"/>
</dbReference>
<evidence type="ECO:0000256" key="3">
    <source>
        <dbReference type="ARBA" id="ARBA00034247"/>
    </source>
</evidence>
<proteinExistence type="predicted"/>
<sequence length="305" mass="32541">MKKKTANLTVCLLLAIGIFMADTSTPLGIAVGALYILVVALSAVADSAVNIVALSLFCSGLLVSGLFLSPISAVPQSLVIANRCIFFILILLTGALGIYGQRMRQTLQARDAELVVANAKLELLALNDGLTGLNNRRGFDERLDAEWNRAMRDGAALSLIIIDVDLFKKYNDSFGHQAGDTCLVKIAQAIQLGFRRPGDFPARYGGEEFVVLLPETDLQGAWARAEAIRRKVESLEIAHPANPNGAFVTISLGVASAIPRANGHRGVAKLIEAADKALYDAKEAGRNRVAQASTDRGECGEQPSP</sequence>
<dbReference type="NCBIfam" id="TIGR00254">
    <property type="entry name" value="GGDEF"/>
    <property type="match status" value="1"/>
</dbReference>
<dbReference type="SMART" id="SM00267">
    <property type="entry name" value="GGDEF"/>
    <property type="match status" value="1"/>
</dbReference>
<dbReference type="Pfam" id="PF00990">
    <property type="entry name" value="GGDEF"/>
    <property type="match status" value="1"/>
</dbReference>
<dbReference type="GO" id="GO:1902201">
    <property type="term" value="P:negative regulation of bacterial-type flagellum-dependent cell motility"/>
    <property type="evidence" value="ECO:0007669"/>
    <property type="project" value="TreeGrafter"/>
</dbReference>
<dbReference type="SUPFAM" id="SSF55073">
    <property type="entry name" value="Nucleotide cyclase"/>
    <property type="match status" value="1"/>
</dbReference>
<evidence type="ECO:0000313" key="8">
    <source>
        <dbReference type="Proteomes" id="UP000192923"/>
    </source>
</evidence>
<comment type="cofactor">
    <cofactor evidence="1">
        <name>Mg(2+)</name>
        <dbReference type="ChEBI" id="CHEBI:18420"/>
    </cofactor>
</comment>
<feature type="transmembrane region" description="Helical" evidence="5">
    <location>
        <begin position="80"/>
        <end position="100"/>
    </location>
</feature>
<keyword evidence="5" id="KW-1133">Transmembrane helix</keyword>
<dbReference type="Proteomes" id="UP000192923">
    <property type="component" value="Unassembled WGS sequence"/>
</dbReference>
<name>A0A1Y6D3X8_9GAMM</name>
<evidence type="ECO:0000313" key="7">
    <source>
        <dbReference type="EMBL" id="SMF97367.1"/>
    </source>
</evidence>
<dbReference type="InterPro" id="IPR043128">
    <property type="entry name" value="Rev_trsase/Diguanyl_cyclase"/>
</dbReference>
<comment type="catalytic activity">
    <reaction evidence="3">
        <text>2 GTP = 3',3'-c-di-GMP + 2 diphosphate</text>
        <dbReference type="Rhea" id="RHEA:24898"/>
        <dbReference type="ChEBI" id="CHEBI:33019"/>
        <dbReference type="ChEBI" id="CHEBI:37565"/>
        <dbReference type="ChEBI" id="CHEBI:58805"/>
        <dbReference type="EC" id="2.7.7.65"/>
    </reaction>
</comment>
<accession>A0A1Y6D3X8</accession>
<keyword evidence="5" id="KW-0812">Transmembrane</keyword>
<dbReference type="PROSITE" id="PS50887">
    <property type="entry name" value="GGDEF"/>
    <property type="match status" value="1"/>
</dbReference>
<evidence type="ECO:0000256" key="4">
    <source>
        <dbReference type="SAM" id="MobiDB-lite"/>
    </source>
</evidence>
<dbReference type="FunFam" id="3.30.70.270:FF:000001">
    <property type="entry name" value="Diguanylate cyclase domain protein"/>
    <property type="match status" value="1"/>
</dbReference>
<evidence type="ECO:0000256" key="1">
    <source>
        <dbReference type="ARBA" id="ARBA00001946"/>
    </source>
</evidence>
<dbReference type="OrthoDB" id="9812260at2"/>
<dbReference type="GO" id="GO:0052621">
    <property type="term" value="F:diguanylate cyclase activity"/>
    <property type="evidence" value="ECO:0007669"/>
    <property type="project" value="UniProtKB-EC"/>
</dbReference>
<feature type="domain" description="GGDEF" evidence="6">
    <location>
        <begin position="155"/>
        <end position="294"/>
    </location>
</feature>
<feature type="region of interest" description="Disordered" evidence="4">
    <location>
        <begin position="286"/>
        <end position="305"/>
    </location>
</feature>
<dbReference type="CDD" id="cd01949">
    <property type="entry name" value="GGDEF"/>
    <property type="match status" value="1"/>
</dbReference>
<keyword evidence="8" id="KW-1185">Reference proteome</keyword>
<protein>
    <recommendedName>
        <fullName evidence="2">diguanylate cyclase</fullName>
        <ecNumber evidence="2">2.7.7.65</ecNumber>
    </recommendedName>
</protein>
<dbReference type="InterPro" id="IPR050469">
    <property type="entry name" value="Diguanylate_Cyclase"/>
</dbReference>
<organism evidence="7 8">
    <name type="scientific">Methylomagnum ishizawai</name>
    <dbReference type="NCBI Taxonomy" id="1760988"/>
    <lineage>
        <taxon>Bacteria</taxon>
        <taxon>Pseudomonadati</taxon>
        <taxon>Pseudomonadota</taxon>
        <taxon>Gammaproteobacteria</taxon>
        <taxon>Methylococcales</taxon>
        <taxon>Methylococcaceae</taxon>
        <taxon>Methylomagnum</taxon>
    </lineage>
</organism>
<evidence type="ECO:0000259" key="6">
    <source>
        <dbReference type="PROSITE" id="PS50887"/>
    </source>
</evidence>
<keyword evidence="5" id="KW-0472">Membrane</keyword>
<dbReference type="EMBL" id="FXAM01000002">
    <property type="protein sequence ID" value="SMF97367.1"/>
    <property type="molecule type" value="Genomic_DNA"/>
</dbReference>
<evidence type="ECO:0000256" key="5">
    <source>
        <dbReference type="SAM" id="Phobius"/>
    </source>
</evidence>
<feature type="transmembrane region" description="Helical" evidence="5">
    <location>
        <begin position="56"/>
        <end position="74"/>
    </location>
</feature>
<dbReference type="InterPro" id="IPR029787">
    <property type="entry name" value="Nucleotide_cyclase"/>
</dbReference>
<dbReference type="EC" id="2.7.7.65" evidence="2"/>
<dbReference type="AlphaFoldDB" id="A0A1Y6D3X8"/>
<evidence type="ECO:0000256" key="2">
    <source>
        <dbReference type="ARBA" id="ARBA00012528"/>
    </source>
</evidence>
<dbReference type="RefSeq" id="WP_085216402.1">
    <property type="nucleotide sequence ID" value="NZ_FXAM01000002.1"/>
</dbReference>
<gene>
    <name evidence="7" type="ORF">SAMN02949497_0391</name>
</gene>
<dbReference type="Gene3D" id="3.30.70.270">
    <property type="match status" value="1"/>
</dbReference>
<dbReference type="STRING" id="1760988.SAMN02949497_0391"/>
<dbReference type="PANTHER" id="PTHR45138">
    <property type="entry name" value="REGULATORY COMPONENTS OF SENSORY TRANSDUCTION SYSTEM"/>
    <property type="match status" value="1"/>
</dbReference>